<gene>
    <name evidence="5" type="ORF">EV385_5352</name>
</gene>
<dbReference type="PROSITE" id="PS01124">
    <property type="entry name" value="HTH_ARAC_FAMILY_2"/>
    <property type="match status" value="1"/>
</dbReference>
<feature type="domain" description="HTH araC/xylS-type" evidence="4">
    <location>
        <begin position="170"/>
        <end position="268"/>
    </location>
</feature>
<proteinExistence type="predicted"/>
<evidence type="ECO:0000259" key="4">
    <source>
        <dbReference type="PROSITE" id="PS01124"/>
    </source>
</evidence>
<evidence type="ECO:0000256" key="1">
    <source>
        <dbReference type="ARBA" id="ARBA00023015"/>
    </source>
</evidence>
<dbReference type="Gene3D" id="1.10.10.60">
    <property type="entry name" value="Homeodomain-like"/>
    <property type="match status" value="1"/>
</dbReference>
<dbReference type="SUPFAM" id="SSF46689">
    <property type="entry name" value="Homeodomain-like"/>
    <property type="match status" value="2"/>
</dbReference>
<dbReference type="SUPFAM" id="SSF51182">
    <property type="entry name" value="RmlC-like cupins"/>
    <property type="match status" value="1"/>
</dbReference>
<name>A0A4V2G7Q1_9ACTN</name>
<dbReference type="PANTHER" id="PTHR43280:SF27">
    <property type="entry name" value="TRANSCRIPTIONAL REGULATOR MTLR"/>
    <property type="match status" value="1"/>
</dbReference>
<dbReference type="EMBL" id="SHKY01000001">
    <property type="protein sequence ID" value="RZU53426.1"/>
    <property type="molecule type" value="Genomic_DNA"/>
</dbReference>
<dbReference type="Proteomes" id="UP000292564">
    <property type="component" value="Unassembled WGS sequence"/>
</dbReference>
<accession>A0A4V2G7Q1</accession>
<organism evidence="5 6">
    <name type="scientific">Krasilnikovia cinnamomea</name>
    <dbReference type="NCBI Taxonomy" id="349313"/>
    <lineage>
        <taxon>Bacteria</taxon>
        <taxon>Bacillati</taxon>
        <taxon>Actinomycetota</taxon>
        <taxon>Actinomycetes</taxon>
        <taxon>Micromonosporales</taxon>
        <taxon>Micromonosporaceae</taxon>
        <taxon>Krasilnikovia</taxon>
    </lineage>
</organism>
<keyword evidence="3" id="KW-0804">Transcription</keyword>
<dbReference type="GO" id="GO:0043565">
    <property type="term" value="F:sequence-specific DNA binding"/>
    <property type="evidence" value="ECO:0007669"/>
    <property type="project" value="InterPro"/>
</dbReference>
<dbReference type="Gene3D" id="2.60.120.10">
    <property type="entry name" value="Jelly Rolls"/>
    <property type="match status" value="1"/>
</dbReference>
<keyword evidence="1" id="KW-0805">Transcription regulation</keyword>
<keyword evidence="6" id="KW-1185">Reference proteome</keyword>
<comment type="caution">
    <text evidence="5">The sequence shown here is derived from an EMBL/GenBank/DDBJ whole genome shotgun (WGS) entry which is preliminary data.</text>
</comment>
<reference evidence="5 6" key="1">
    <citation type="submission" date="2019-02" db="EMBL/GenBank/DDBJ databases">
        <title>Sequencing the genomes of 1000 actinobacteria strains.</title>
        <authorList>
            <person name="Klenk H.-P."/>
        </authorList>
    </citation>
    <scope>NUCLEOTIDE SEQUENCE [LARGE SCALE GENOMIC DNA]</scope>
    <source>
        <strain evidence="5 6">DSM 45162</strain>
    </source>
</reference>
<dbReference type="AlphaFoldDB" id="A0A4V2G7Q1"/>
<dbReference type="InterPro" id="IPR009057">
    <property type="entry name" value="Homeodomain-like_sf"/>
</dbReference>
<dbReference type="InterPro" id="IPR011051">
    <property type="entry name" value="RmlC_Cupin_sf"/>
</dbReference>
<evidence type="ECO:0000313" key="5">
    <source>
        <dbReference type="EMBL" id="RZU53426.1"/>
    </source>
</evidence>
<evidence type="ECO:0000256" key="2">
    <source>
        <dbReference type="ARBA" id="ARBA00023125"/>
    </source>
</evidence>
<dbReference type="PANTHER" id="PTHR43280">
    <property type="entry name" value="ARAC-FAMILY TRANSCRIPTIONAL REGULATOR"/>
    <property type="match status" value="1"/>
</dbReference>
<sequence>MTLSPWDHDVGLDCREGIPVPMSRAHRHQDIEINVVIRGSITYLFGGRFVEVEMPGAALFWASVPHQLVRVSPDARLRWLNLPLAMVLPWKLGPVLLDQLLRPWPTVLRRAVPAPGFADWATELASPDAELSAIALLEIQAYTRRLLHEAEPDTRAESRARRDDAVVRATAMARFIAEHFAERITVADVADVVHLHPRYAMTIFRRVVGLTVGQHLEQCRVAEAQRLLITSDATAAEIAHAAGFGSVSRLYAAFTPACGQSPAAYRLANRPLIR</sequence>
<dbReference type="GO" id="GO:0003700">
    <property type="term" value="F:DNA-binding transcription factor activity"/>
    <property type="evidence" value="ECO:0007669"/>
    <property type="project" value="InterPro"/>
</dbReference>
<dbReference type="InterPro" id="IPR018060">
    <property type="entry name" value="HTH_AraC"/>
</dbReference>
<evidence type="ECO:0000256" key="3">
    <source>
        <dbReference type="ARBA" id="ARBA00023163"/>
    </source>
</evidence>
<dbReference type="InterPro" id="IPR014710">
    <property type="entry name" value="RmlC-like_jellyroll"/>
</dbReference>
<keyword evidence="2" id="KW-0238">DNA-binding</keyword>
<dbReference type="SMART" id="SM00342">
    <property type="entry name" value="HTH_ARAC"/>
    <property type="match status" value="1"/>
</dbReference>
<dbReference type="Pfam" id="PF12833">
    <property type="entry name" value="HTH_18"/>
    <property type="match status" value="1"/>
</dbReference>
<evidence type="ECO:0000313" key="6">
    <source>
        <dbReference type="Proteomes" id="UP000292564"/>
    </source>
</evidence>
<protein>
    <submittedName>
        <fullName evidence="5">AraC family transcriptional regulator</fullName>
    </submittedName>
</protein>